<dbReference type="EMBL" id="BAABNP010000011">
    <property type="protein sequence ID" value="GAA5341665.1"/>
    <property type="molecule type" value="Genomic_DNA"/>
</dbReference>
<evidence type="ECO:0000313" key="2">
    <source>
        <dbReference type="EMBL" id="GAA5341665.1"/>
    </source>
</evidence>
<gene>
    <name evidence="2" type="ORF">KACC15558_27060</name>
</gene>
<evidence type="ECO:0000256" key="1">
    <source>
        <dbReference type="SAM" id="MobiDB-lite"/>
    </source>
</evidence>
<organism evidence="2 3">
    <name type="scientific">Brevibacterium ammoniilyticum</name>
    <dbReference type="NCBI Taxonomy" id="1046555"/>
    <lineage>
        <taxon>Bacteria</taxon>
        <taxon>Bacillati</taxon>
        <taxon>Actinomycetota</taxon>
        <taxon>Actinomycetes</taxon>
        <taxon>Micrococcales</taxon>
        <taxon>Brevibacteriaceae</taxon>
        <taxon>Brevibacterium</taxon>
    </lineage>
</organism>
<protein>
    <submittedName>
        <fullName evidence="2">Nuclear transport factor 2 family protein</fullName>
    </submittedName>
</protein>
<dbReference type="InterPro" id="IPR039437">
    <property type="entry name" value="FrzH/put_lumazine-bd"/>
</dbReference>
<dbReference type="InterPro" id="IPR032710">
    <property type="entry name" value="NTF2-like_dom_sf"/>
</dbReference>
<dbReference type="SUPFAM" id="SSF54427">
    <property type="entry name" value="NTF2-like"/>
    <property type="match status" value="1"/>
</dbReference>
<dbReference type="Pfam" id="PF12893">
    <property type="entry name" value="Lumazine_bd_2"/>
    <property type="match status" value="1"/>
</dbReference>
<dbReference type="Proteomes" id="UP001498935">
    <property type="component" value="Unassembled WGS sequence"/>
</dbReference>
<dbReference type="RefSeq" id="WP_342038663.1">
    <property type="nucleotide sequence ID" value="NZ_BAABBK010000011.1"/>
</dbReference>
<feature type="compositionally biased region" description="Polar residues" evidence="1">
    <location>
        <begin position="1"/>
        <end position="15"/>
    </location>
</feature>
<accession>A0ABP9U228</accession>
<reference evidence="2 3" key="1">
    <citation type="submission" date="2024-02" db="EMBL/GenBank/DDBJ databases">
        <title>Characterization of antibiotic resistant novel bacterial strains and their environmental applications.</title>
        <authorList>
            <person name="Manzoor S."/>
            <person name="Abbas S."/>
            <person name="Arshad M."/>
            <person name="Li W.J."/>
            <person name="Ahmed I."/>
        </authorList>
    </citation>
    <scope>NUCLEOTIDE SEQUENCE [LARGE SCALE GENOMIC DNA]</scope>
    <source>
        <strain evidence="2 3">KACC 15558</strain>
    </source>
</reference>
<keyword evidence="3" id="KW-1185">Reference proteome</keyword>
<feature type="region of interest" description="Disordered" evidence="1">
    <location>
        <begin position="1"/>
        <end position="21"/>
    </location>
</feature>
<evidence type="ECO:0000313" key="3">
    <source>
        <dbReference type="Proteomes" id="UP001498935"/>
    </source>
</evidence>
<sequence length="143" mass="15795">MTDDQQSGDQQNADGAQNAGDRQTIADALRTVQTYLDGLYAGDVDLLGEAFHEKARLFSATEDELVALDVPAYLAIVAGRPSPASRGDARVDEIVEVSPAGPSTVHVRVRNRYLPKQFTDDLVIVEDRGRWQIISKVWHYDLI</sequence>
<dbReference type="Gene3D" id="3.10.450.50">
    <property type="match status" value="1"/>
</dbReference>
<name>A0ABP9U228_9MICO</name>
<comment type="caution">
    <text evidence="2">The sequence shown here is derived from an EMBL/GenBank/DDBJ whole genome shotgun (WGS) entry which is preliminary data.</text>
</comment>
<proteinExistence type="predicted"/>